<dbReference type="InterPro" id="IPR019594">
    <property type="entry name" value="Glu/Gly-bd"/>
</dbReference>
<evidence type="ECO:0000256" key="8">
    <source>
        <dbReference type="ARBA" id="ARBA00023170"/>
    </source>
</evidence>
<reference evidence="13 14" key="1">
    <citation type="journal article" date="2024" name="bioRxiv">
        <title>A reference genome for Trichogramma kaykai: A tiny desert-dwelling parasitoid wasp with competing sex-ratio distorters.</title>
        <authorList>
            <person name="Culotta J."/>
            <person name="Lindsey A.R."/>
        </authorList>
    </citation>
    <scope>NUCLEOTIDE SEQUENCE [LARGE SCALE GENOMIC DNA]</scope>
    <source>
        <strain evidence="13 14">KSX58</strain>
    </source>
</reference>
<comment type="subcellular location">
    <subcellularLocation>
        <location evidence="1">Cell membrane</location>
        <topology evidence="1">Multi-pass membrane protein</topology>
    </subcellularLocation>
</comment>
<evidence type="ECO:0000256" key="2">
    <source>
        <dbReference type="ARBA" id="ARBA00022448"/>
    </source>
</evidence>
<name>A0ABD2WQV6_9HYME</name>
<evidence type="ECO:0000256" key="6">
    <source>
        <dbReference type="ARBA" id="ARBA00023065"/>
    </source>
</evidence>
<organism evidence="13 14">
    <name type="scientific">Trichogramma kaykai</name>
    <dbReference type="NCBI Taxonomy" id="54128"/>
    <lineage>
        <taxon>Eukaryota</taxon>
        <taxon>Metazoa</taxon>
        <taxon>Ecdysozoa</taxon>
        <taxon>Arthropoda</taxon>
        <taxon>Hexapoda</taxon>
        <taxon>Insecta</taxon>
        <taxon>Pterygota</taxon>
        <taxon>Neoptera</taxon>
        <taxon>Endopterygota</taxon>
        <taxon>Hymenoptera</taxon>
        <taxon>Apocrita</taxon>
        <taxon>Proctotrupomorpha</taxon>
        <taxon>Chalcidoidea</taxon>
        <taxon>Trichogrammatidae</taxon>
        <taxon>Trichogramma</taxon>
    </lineage>
</organism>
<dbReference type="PANTHER" id="PTHR42643">
    <property type="entry name" value="IONOTROPIC RECEPTOR 20A-RELATED"/>
    <property type="match status" value="1"/>
</dbReference>
<dbReference type="SMART" id="SM00918">
    <property type="entry name" value="Lig_chan-Glu_bd"/>
    <property type="match status" value="1"/>
</dbReference>
<evidence type="ECO:0000256" key="7">
    <source>
        <dbReference type="ARBA" id="ARBA00023136"/>
    </source>
</evidence>
<dbReference type="Pfam" id="PF10613">
    <property type="entry name" value="Lig_chan-Glu_bd"/>
    <property type="match status" value="1"/>
</dbReference>
<keyword evidence="5" id="KW-1133">Transmembrane helix</keyword>
<dbReference type="Proteomes" id="UP001627154">
    <property type="component" value="Unassembled WGS sequence"/>
</dbReference>
<evidence type="ECO:0000256" key="4">
    <source>
        <dbReference type="ARBA" id="ARBA00022692"/>
    </source>
</evidence>
<dbReference type="PANTHER" id="PTHR42643:SF30">
    <property type="entry name" value="IONOTROPIC RECEPTOR 40A-RELATED"/>
    <property type="match status" value="1"/>
</dbReference>
<evidence type="ECO:0000259" key="12">
    <source>
        <dbReference type="SMART" id="SM00918"/>
    </source>
</evidence>
<evidence type="ECO:0000256" key="9">
    <source>
        <dbReference type="ARBA" id="ARBA00023180"/>
    </source>
</evidence>
<dbReference type="GO" id="GO:0034220">
    <property type="term" value="P:monoatomic ion transmembrane transport"/>
    <property type="evidence" value="ECO:0007669"/>
    <property type="project" value="UniProtKB-KW"/>
</dbReference>
<evidence type="ECO:0000256" key="10">
    <source>
        <dbReference type="ARBA" id="ARBA00023286"/>
    </source>
</evidence>
<keyword evidence="3" id="KW-1003">Cell membrane</keyword>
<dbReference type="Gene3D" id="3.40.190.10">
    <property type="entry name" value="Periplasmic binding protein-like II"/>
    <property type="match status" value="1"/>
</dbReference>
<keyword evidence="10" id="KW-1071">Ligand-gated ion channel</keyword>
<keyword evidence="7" id="KW-0472">Membrane</keyword>
<dbReference type="EMBL" id="JBJJXI010000085">
    <property type="protein sequence ID" value="KAL3395193.1"/>
    <property type="molecule type" value="Genomic_DNA"/>
</dbReference>
<evidence type="ECO:0000256" key="3">
    <source>
        <dbReference type="ARBA" id="ARBA00022475"/>
    </source>
</evidence>
<keyword evidence="8" id="KW-0675">Receptor</keyword>
<evidence type="ECO:0000256" key="11">
    <source>
        <dbReference type="ARBA" id="ARBA00023303"/>
    </source>
</evidence>
<dbReference type="SUPFAM" id="SSF53850">
    <property type="entry name" value="Periplasmic binding protein-like II"/>
    <property type="match status" value="1"/>
</dbReference>
<feature type="domain" description="Ionotropic glutamate receptor L-glutamate and glycine-binding" evidence="12">
    <location>
        <begin position="130"/>
        <end position="191"/>
    </location>
</feature>
<evidence type="ECO:0000256" key="1">
    <source>
        <dbReference type="ARBA" id="ARBA00004651"/>
    </source>
</evidence>
<comment type="caution">
    <text evidence="13">The sequence shown here is derived from an EMBL/GenBank/DDBJ whole genome shotgun (WGS) entry which is preliminary data.</text>
</comment>
<evidence type="ECO:0000313" key="14">
    <source>
        <dbReference type="Proteomes" id="UP001627154"/>
    </source>
</evidence>
<gene>
    <name evidence="13" type="ORF">TKK_010798</name>
</gene>
<keyword evidence="6" id="KW-0406">Ion transport</keyword>
<evidence type="ECO:0000256" key="5">
    <source>
        <dbReference type="ARBA" id="ARBA00022989"/>
    </source>
</evidence>
<keyword evidence="9" id="KW-0325">Glycoprotein</keyword>
<accession>A0ABD2WQV6</accession>
<keyword evidence="11" id="KW-0407">Ion channel</keyword>
<keyword evidence="2" id="KW-0813">Transport</keyword>
<dbReference type="InterPro" id="IPR052192">
    <property type="entry name" value="Insect_Ionotropic_Sensory_Rcpt"/>
</dbReference>
<dbReference type="AlphaFoldDB" id="A0ABD2WQV6"/>
<sequence>MDLKYYHDKINDPLLFIVIQSRRDFRLYANLTRSLKPTAKTFRVIMIFEKAGSICHDPPGNPLNLVFDSKVLVKCPDSEIIREWYSVYPNKTETDELVRWYRNWEHRGNEYLTDTLFRDRRQDLGGLNIRVTVQKENADKDGKIRGMCYDLMTEIARRINFTINWQPLESKVGTYDPKTNTSDGILGKLASNKTDIGLGLFVLTADRLKRFDFSMPLVETKLSYFIRRSNNNVYDFMSYSRLNRVRRGAADLHKCMSNNVSAVNGLR</sequence>
<proteinExistence type="predicted"/>
<protein>
    <recommendedName>
        <fullName evidence="12">Ionotropic glutamate receptor L-glutamate and glycine-binding domain-containing protein</fullName>
    </recommendedName>
</protein>
<keyword evidence="4" id="KW-0812">Transmembrane</keyword>
<evidence type="ECO:0000313" key="13">
    <source>
        <dbReference type="EMBL" id="KAL3395193.1"/>
    </source>
</evidence>
<dbReference type="GO" id="GO:0005886">
    <property type="term" value="C:plasma membrane"/>
    <property type="evidence" value="ECO:0007669"/>
    <property type="project" value="UniProtKB-SubCell"/>
</dbReference>
<keyword evidence="14" id="KW-1185">Reference proteome</keyword>